<evidence type="ECO:0000313" key="6">
    <source>
        <dbReference type="Proteomes" id="UP001497482"/>
    </source>
</evidence>
<sequence>MELYPRSLCRSVFLLLLLTLLSVRQSGSTFVPGRCLCPKTQVGVRGPLKELSVYPKSPSCDKITVIVTMKRNNVPVCISPEGRMGKQLTRCWNRAHKLGRNVKLCLRRNRKRTKGHHQRLRQRHQDQQQHSGSTSTSQ</sequence>
<organism evidence="5 6">
    <name type="scientific">Knipowitschia caucasica</name>
    <name type="common">Caucasian dwarf goby</name>
    <name type="synonym">Pomatoschistus caucasicus</name>
    <dbReference type="NCBI Taxonomy" id="637954"/>
    <lineage>
        <taxon>Eukaryota</taxon>
        <taxon>Metazoa</taxon>
        <taxon>Chordata</taxon>
        <taxon>Craniata</taxon>
        <taxon>Vertebrata</taxon>
        <taxon>Euteleostomi</taxon>
        <taxon>Actinopterygii</taxon>
        <taxon>Neopterygii</taxon>
        <taxon>Teleostei</taxon>
        <taxon>Neoteleostei</taxon>
        <taxon>Acanthomorphata</taxon>
        <taxon>Gobiaria</taxon>
        <taxon>Gobiiformes</taxon>
        <taxon>Gobioidei</taxon>
        <taxon>Gobiidae</taxon>
        <taxon>Gobiinae</taxon>
        <taxon>Knipowitschia</taxon>
    </lineage>
</organism>
<evidence type="ECO:0000256" key="3">
    <source>
        <dbReference type="SAM" id="SignalP"/>
    </source>
</evidence>
<dbReference type="EMBL" id="OZ035835">
    <property type="protein sequence ID" value="CAL1578054.1"/>
    <property type="molecule type" value="Genomic_DNA"/>
</dbReference>
<dbReference type="Proteomes" id="UP001497482">
    <property type="component" value="Chromosome 13"/>
</dbReference>
<keyword evidence="3" id="KW-0732">Signal</keyword>
<dbReference type="GO" id="GO:0008009">
    <property type="term" value="F:chemokine activity"/>
    <property type="evidence" value="ECO:0007669"/>
    <property type="project" value="InterPro"/>
</dbReference>
<feature type="region of interest" description="Disordered" evidence="2">
    <location>
        <begin position="107"/>
        <end position="138"/>
    </location>
</feature>
<dbReference type="AlphaFoldDB" id="A0AAV2JKA1"/>
<dbReference type="InterPro" id="IPR036048">
    <property type="entry name" value="Interleukin_8-like_sf"/>
</dbReference>
<dbReference type="InterPro" id="IPR001811">
    <property type="entry name" value="Chemokine_IL8-like_dom"/>
</dbReference>
<dbReference type="SUPFAM" id="SSF54117">
    <property type="entry name" value="Interleukin 8-like chemokines"/>
    <property type="match status" value="1"/>
</dbReference>
<evidence type="ECO:0000259" key="4">
    <source>
        <dbReference type="Pfam" id="PF00048"/>
    </source>
</evidence>
<dbReference type="Pfam" id="PF00048">
    <property type="entry name" value="IL8"/>
    <property type="match status" value="1"/>
</dbReference>
<keyword evidence="1" id="KW-0202">Cytokine</keyword>
<dbReference type="PRINTS" id="PR00436">
    <property type="entry name" value="INTERLEUKIN8"/>
</dbReference>
<dbReference type="GO" id="GO:0005615">
    <property type="term" value="C:extracellular space"/>
    <property type="evidence" value="ECO:0007669"/>
    <property type="project" value="UniProtKB-KW"/>
</dbReference>
<evidence type="ECO:0000313" key="5">
    <source>
        <dbReference type="EMBL" id="CAL1578054.1"/>
    </source>
</evidence>
<accession>A0AAV2JKA1</accession>
<keyword evidence="6" id="KW-1185">Reference proteome</keyword>
<feature type="signal peptide" evidence="3">
    <location>
        <begin position="1"/>
        <end position="28"/>
    </location>
</feature>
<feature type="compositionally biased region" description="Basic residues" evidence="2">
    <location>
        <begin position="107"/>
        <end position="122"/>
    </location>
</feature>
<gene>
    <name evidence="5" type="ORF">KC01_LOCUS9281</name>
</gene>
<reference evidence="5 6" key="1">
    <citation type="submission" date="2024-04" db="EMBL/GenBank/DDBJ databases">
        <authorList>
            <person name="Waldvogel A.-M."/>
            <person name="Schoenle A."/>
        </authorList>
    </citation>
    <scope>NUCLEOTIDE SEQUENCE [LARGE SCALE GENOMIC DNA]</scope>
</reference>
<evidence type="ECO:0000256" key="1">
    <source>
        <dbReference type="ARBA" id="ARBA00022514"/>
    </source>
</evidence>
<evidence type="ECO:0000256" key="2">
    <source>
        <dbReference type="SAM" id="MobiDB-lite"/>
    </source>
</evidence>
<dbReference type="GO" id="GO:0006955">
    <property type="term" value="P:immune response"/>
    <property type="evidence" value="ECO:0007669"/>
    <property type="project" value="InterPro"/>
</dbReference>
<protein>
    <recommendedName>
        <fullName evidence="4">Chemokine interleukin-8-like domain-containing protein</fullName>
    </recommendedName>
</protein>
<feature type="chain" id="PRO_5043449749" description="Chemokine interleukin-8-like domain-containing protein" evidence="3">
    <location>
        <begin position="29"/>
        <end position="138"/>
    </location>
</feature>
<feature type="compositionally biased region" description="Low complexity" evidence="2">
    <location>
        <begin position="128"/>
        <end position="138"/>
    </location>
</feature>
<proteinExistence type="predicted"/>
<feature type="domain" description="Chemokine interleukin-8-like" evidence="4">
    <location>
        <begin position="34"/>
        <end position="91"/>
    </location>
</feature>
<name>A0AAV2JKA1_KNICA</name>
<dbReference type="Gene3D" id="2.40.50.40">
    <property type="match status" value="1"/>
</dbReference>